<reference evidence="2 3" key="1">
    <citation type="submission" date="2015-08" db="EMBL/GenBank/DDBJ databases">
        <title>Emmonsia species relationships and genome sequence.</title>
        <authorList>
            <person name="Cuomo C.A."/>
            <person name="Schwartz I.S."/>
            <person name="Kenyon C."/>
            <person name="De Hoog G.S."/>
            <person name="Govender N.P."/>
            <person name="Botha A."/>
            <person name="Moreno L."/>
            <person name="De Vries M."/>
            <person name="Munoz J.F."/>
            <person name="Stielow J.B."/>
        </authorList>
    </citation>
    <scope>NUCLEOTIDE SEQUENCE [LARGE SCALE GENOMIC DNA]</scope>
    <source>
        <strain evidence="2 3">EI222</strain>
    </source>
</reference>
<proteinExistence type="predicted"/>
<evidence type="ECO:0000313" key="3">
    <source>
        <dbReference type="Proteomes" id="UP000242791"/>
    </source>
</evidence>
<keyword evidence="3" id="KW-1185">Reference proteome</keyword>
<organism evidence="2 3">
    <name type="scientific">Blastomyces percursus</name>
    <dbReference type="NCBI Taxonomy" id="1658174"/>
    <lineage>
        <taxon>Eukaryota</taxon>
        <taxon>Fungi</taxon>
        <taxon>Dikarya</taxon>
        <taxon>Ascomycota</taxon>
        <taxon>Pezizomycotina</taxon>
        <taxon>Eurotiomycetes</taxon>
        <taxon>Eurotiomycetidae</taxon>
        <taxon>Onygenales</taxon>
        <taxon>Ajellomycetaceae</taxon>
        <taxon>Blastomyces</taxon>
    </lineage>
</organism>
<dbReference type="AlphaFoldDB" id="A0A1J9Q8S6"/>
<gene>
    <name evidence="2" type="ORF">ACJ73_03766</name>
</gene>
<evidence type="ECO:0000313" key="2">
    <source>
        <dbReference type="EMBL" id="OJD24872.1"/>
    </source>
</evidence>
<dbReference type="VEuPathDB" id="FungiDB:ACJ73_03766"/>
<sequence length="107" mass="12250">MDESDTNPPSRMRKATHDGCAQMQLEPRLRGLLARSALRLHPLSHHPRIAIWRTRHGTCSRKTNATSARSRTYRRDFPAGVDRSHHKISTPELKLKLGSFEPRTSDK</sequence>
<name>A0A1J9Q8S6_9EURO</name>
<evidence type="ECO:0000256" key="1">
    <source>
        <dbReference type="SAM" id="MobiDB-lite"/>
    </source>
</evidence>
<comment type="caution">
    <text evidence="2">The sequence shown here is derived from an EMBL/GenBank/DDBJ whole genome shotgun (WGS) entry which is preliminary data.</text>
</comment>
<dbReference type="Proteomes" id="UP000242791">
    <property type="component" value="Unassembled WGS sequence"/>
</dbReference>
<accession>A0A1J9Q8S6</accession>
<feature type="region of interest" description="Disordered" evidence="1">
    <location>
        <begin position="80"/>
        <end position="107"/>
    </location>
</feature>
<protein>
    <submittedName>
        <fullName evidence="2">Uncharacterized protein</fullName>
    </submittedName>
</protein>
<dbReference type="EMBL" id="LGTZ01000474">
    <property type="protein sequence ID" value="OJD24872.1"/>
    <property type="molecule type" value="Genomic_DNA"/>
</dbReference>